<feature type="coiled-coil region" evidence="1">
    <location>
        <begin position="53"/>
        <end position="80"/>
    </location>
</feature>
<accession>A0A7L6WNB4</accession>
<reference evidence="2 3" key="1">
    <citation type="journal article" date="2020" name="Microbiol. Resour. Announc.">
        <title>Complete Genome Sequence of Streptococcus salivarius DB-B5, a Novel Probiotic Candidate Isolated from the Supragingival Plaque of a Healthy Female Subject.</title>
        <authorList>
            <person name="Fields F.R."/>
            <person name="Li X."/>
            <person name="Navarre W.W."/>
            <person name="Naito M."/>
        </authorList>
    </citation>
    <scope>NUCLEOTIDE SEQUENCE [LARGE SCALE GENOMIC DNA]</scope>
    <source>
        <strain evidence="2 3">DB-B5</strain>
        <plasmid evidence="2 3">pIKMIN-B502</plasmid>
    </source>
</reference>
<dbReference type="RefSeq" id="WP_181671488.1">
    <property type="nucleotide sequence ID" value="NZ_CP054155.1"/>
</dbReference>
<geneLocation type="plasmid" evidence="2 3">
    <name>pIKMIN-B502</name>
</geneLocation>
<keyword evidence="1" id="KW-0175">Coiled coil</keyword>
<sequence>MANEYRIKQAKGKLERLEREFSEAVEGVFAHQRLTNGQPMNDKRNGQAWFNRQEALEGKASRLNKEIEAQKERIYYLEQQALDLEQGYDRYGRGLRMTVENIPRIEEELAKAEKGESRFTKATIRKYKKELARLKEEAKELDTIIIGDHFQELIDEGELTQWKKQPKIYFIKGLKKGPLELQSYGSFKESTKYKTKTEYEKAIVQSLLAE</sequence>
<protein>
    <submittedName>
        <fullName evidence="2">Uncharacterized protein</fullName>
    </submittedName>
</protein>
<dbReference type="Proteomes" id="UP000516705">
    <property type="component" value="Plasmid pIKMIN-B502"/>
</dbReference>
<evidence type="ECO:0000313" key="2">
    <source>
        <dbReference type="EMBL" id="QMI52163.1"/>
    </source>
</evidence>
<name>A0A7L6WNB4_STRSL</name>
<proteinExistence type="predicted"/>
<evidence type="ECO:0000256" key="1">
    <source>
        <dbReference type="SAM" id="Coils"/>
    </source>
</evidence>
<gene>
    <name evidence="2" type="ORF">HRE60_10795</name>
</gene>
<keyword evidence="2" id="KW-0614">Plasmid</keyword>
<evidence type="ECO:0000313" key="3">
    <source>
        <dbReference type="Proteomes" id="UP000516705"/>
    </source>
</evidence>
<dbReference type="EMBL" id="CP054155">
    <property type="protein sequence ID" value="QMI52163.1"/>
    <property type="molecule type" value="Genomic_DNA"/>
</dbReference>
<organism evidence="2 3">
    <name type="scientific">Streptococcus salivarius</name>
    <dbReference type="NCBI Taxonomy" id="1304"/>
    <lineage>
        <taxon>Bacteria</taxon>
        <taxon>Bacillati</taxon>
        <taxon>Bacillota</taxon>
        <taxon>Bacilli</taxon>
        <taxon>Lactobacillales</taxon>
        <taxon>Streptococcaceae</taxon>
        <taxon>Streptococcus</taxon>
    </lineage>
</organism>
<feature type="coiled-coil region" evidence="1">
    <location>
        <begin position="117"/>
        <end position="144"/>
    </location>
</feature>
<dbReference type="AlphaFoldDB" id="A0A7L6WNB4"/>